<feature type="non-terminal residue" evidence="3">
    <location>
        <position position="1"/>
    </location>
</feature>
<feature type="compositionally biased region" description="Polar residues" evidence="1">
    <location>
        <begin position="138"/>
        <end position="159"/>
    </location>
</feature>
<feature type="compositionally biased region" description="Basic and acidic residues" evidence="1">
    <location>
        <begin position="206"/>
        <end position="215"/>
    </location>
</feature>
<evidence type="ECO:0000256" key="1">
    <source>
        <dbReference type="SAM" id="MobiDB-lite"/>
    </source>
</evidence>
<comment type="caution">
    <text evidence="3">The sequence shown here is derived from an EMBL/GenBank/DDBJ whole genome shotgun (WGS) entry which is preliminary data.</text>
</comment>
<reference evidence="3" key="1">
    <citation type="submission" date="2023-10" db="EMBL/GenBank/DDBJ databases">
        <title>Genome assembly of Pristionchus species.</title>
        <authorList>
            <person name="Yoshida K."/>
            <person name="Sommer R.J."/>
        </authorList>
    </citation>
    <scope>NUCLEOTIDE SEQUENCE</scope>
    <source>
        <strain evidence="3">RS0144</strain>
    </source>
</reference>
<feature type="compositionally biased region" description="Pro residues" evidence="1">
    <location>
        <begin position="44"/>
        <end position="53"/>
    </location>
</feature>
<evidence type="ECO:0000256" key="2">
    <source>
        <dbReference type="SAM" id="SignalP"/>
    </source>
</evidence>
<feature type="compositionally biased region" description="Polar residues" evidence="1">
    <location>
        <begin position="268"/>
        <end position="281"/>
    </location>
</feature>
<organism evidence="3 4">
    <name type="scientific">Pristionchus entomophagus</name>
    <dbReference type="NCBI Taxonomy" id="358040"/>
    <lineage>
        <taxon>Eukaryota</taxon>
        <taxon>Metazoa</taxon>
        <taxon>Ecdysozoa</taxon>
        <taxon>Nematoda</taxon>
        <taxon>Chromadorea</taxon>
        <taxon>Rhabditida</taxon>
        <taxon>Rhabditina</taxon>
        <taxon>Diplogasteromorpha</taxon>
        <taxon>Diplogasteroidea</taxon>
        <taxon>Neodiplogasteridae</taxon>
        <taxon>Pristionchus</taxon>
    </lineage>
</organism>
<proteinExistence type="predicted"/>
<feature type="signal peptide" evidence="2">
    <location>
        <begin position="1"/>
        <end position="25"/>
    </location>
</feature>
<dbReference type="Proteomes" id="UP001432027">
    <property type="component" value="Unassembled WGS sequence"/>
</dbReference>
<evidence type="ECO:0000313" key="4">
    <source>
        <dbReference type="Proteomes" id="UP001432027"/>
    </source>
</evidence>
<keyword evidence="4" id="KW-1185">Reference proteome</keyword>
<feature type="compositionally biased region" description="Basic residues" evidence="1">
    <location>
        <begin position="184"/>
        <end position="199"/>
    </location>
</feature>
<protein>
    <submittedName>
        <fullName evidence="3">Uncharacterized protein</fullName>
    </submittedName>
</protein>
<feature type="region of interest" description="Disordered" evidence="1">
    <location>
        <begin position="34"/>
        <end position="289"/>
    </location>
</feature>
<dbReference type="EMBL" id="BTSX01000004">
    <property type="protein sequence ID" value="GMS96843.1"/>
    <property type="molecule type" value="Genomic_DNA"/>
</dbReference>
<dbReference type="AlphaFoldDB" id="A0AAV5TS25"/>
<sequence length="289" mass="30737">LSGVAAPMFITLVLLSLSILWLISSCSSCGKGEAKNLSSVTPKRPTPTAPPQLPAQKESTLVASVTPPESPPRSNHSQPNVVDPTTPLEGCAPSKGASPSGSACNTGTGEVLGGTTPNGNDTTGTGQGSAKRKDLSVEKQSQYSQESGDLMIQTLTSGPDSLLERGNTTKTKEPDGNSAYQSPCRKKGTKKVRASRRTKTLQTPSKKMEKEKKEPMTSSSGNRDKGLDKTDDFNENTPKDPTDEREKKPNKAEKTTEDKRSMEAKLSTCPTLTPVDSTQVSHTHKEPSK</sequence>
<feature type="compositionally biased region" description="Low complexity" evidence="1">
    <location>
        <begin position="113"/>
        <end position="124"/>
    </location>
</feature>
<evidence type="ECO:0000313" key="3">
    <source>
        <dbReference type="EMBL" id="GMS96843.1"/>
    </source>
</evidence>
<feature type="chain" id="PRO_5043562912" evidence="2">
    <location>
        <begin position="26"/>
        <end position="289"/>
    </location>
</feature>
<feature type="compositionally biased region" description="Low complexity" evidence="1">
    <location>
        <begin position="90"/>
        <end position="104"/>
    </location>
</feature>
<keyword evidence="2" id="KW-0732">Signal</keyword>
<feature type="compositionally biased region" description="Basic and acidic residues" evidence="1">
    <location>
        <begin position="222"/>
        <end position="263"/>
    </location>
</feature>
<accession>A0AAV5TS25</accession>
<gene>
    <name evidence="3" type="ORF">PENTCL1PPCAC_19018</name>
</gene>
<name>A0AAV5TS25_9BILA</name>